<protein>
    <submittedName>
        <fullName evidence="1">Protein kinase ATM/Tel1</fullName>
    </submittedName>
</protein>
<dbReference type="EMBL" id="EU979520">
    <property type="protein sequence ID" value="ACH48221.1"/>
    <property type="molecule type" value="mRNA"/>
</dbReference>
<name>B5M6G7_CYRSC</name>
<reference evidence="1" key="1">
    <citation type="submission" date="2008-07" db="EMBL/GenBank/DDBJ databases">
        <title>Venomics of the spider Ornithoctonus huwena based on transcriptomic versus proteomic analysis.</title>
        <authorList>
            <person name="Jiang L."/>
            <person name="Peng L."/>
            <person name="Liang S."/>
        </authorList>
    </citation>
    <scope>NUCLEOTIDE SEQUENCE</scope>
</reference>
<sequence length="84" mass="9071">MGIAVPDHLSLRIAGLMVAMGHSVSHGTSMKCTARAVLVMKTSYVVLLTVVRVFEDSQLYNFKFSMGTLVVDKSPTSCFNDDGS</sequence>
<proteinExistence type="evidence at transcript level"/>
<evidence type="ECO:0000313" key="1">
    <source>
        <dbReference type="EMBL" id="ACH48221.1"/>
    </source>
</evidence>
<dbReference type="AlphaFoldDB" id="B5M6G7"/>
<dbReference type="GO" id="GO:0016301">
    <property type="term" value="F:kinase activity"/>
    <property type="evidence" value="ECO:0007669"/>
    <property type="project" value="UniProtKB-KW"/>
</dbReference>
<accession>B5M6G7</accession>
<organism evidence="1">
    <name type="scientific">Cyriopagopus schmidti</name>
    <name type="common">Chinese bird spider</name>
    <name type="synonym">Haplopelma schmidti</name>
    <dbReference type="NCBI Taxonomy" id="29017"/>
    <lineage>
        <taxon>Eukaryota</taxon>
        <taxon>Metazoa</taxon>
        <taxon>Ecdysozoa</taxon>
        <taxon>Arthropoda</taxon>
        <taxon>Chelicerata</taxon>
        <taxon>Arachnida</taxon>
        <taxon>Araneae</taxon>
        <taxon>Mygalomorphae</taxon>
        <taxon>Avicularoidea</taxon>
        <taxon>Theraphosidae</taxon>
        <taxon>Cyriopagopus</taxon>
    </lineage>
</organism>
<keyword evidence="1" id="KW-0808">Transferase</keyword>
<keyword evidence="1" id="KW-0418">Kinase</keyword>